<reference evidence="4 5" key="1">
    <citation type="submission" date="2016-09" db="EMBL/GenBank/DDBJ databases">
        <authorList>
            <person name="Capua I."/>
            <person name="De Benedictis P."/>
            <person name="Joannis T."/>
            <person name="Lombin L.H."/>
            <person name="Cattoli G."/>
        </authorList>
    </citation>
    <scope>NUCLEOTIDE SEQUENCE [LARGE SCALE GENOMIC DNA]</scope>
    <source>
        <strain evidence="4 5">ANC 4671</strain>
    </source>
</reference>
<gene>
    <name evidence="4" type="ORF">BJI46_00315</name>
</gene>
<name>A0A1E7RFB0_9GAMM</name>
<dbReference type="Proteomes" id="UP000185895">
    <property type="component" value="Unassembled WGS sequence"/>
</dbReference>
<evidence type="ECO:0000256" key="1">
    <source>
        <dbReference type="ARBA" id="ARBA00009477"/>
    </source>
</evidence>
<feature type="chain" id="PRO_5043144695" evidence="2">
    <location>
        <begin position="25"/>
        <end position="368"/>
    </location>
</feature>
<evidence type="ECO:0000256" key="2">
    <source>
        <dbReference type="SAM" id="SignalP"/>
    </source>
</evidence>
<dbReference type="STRING" id="1262585.BJI46_00315"/>
<dbReference type="RefSeq" id="WP_070068392.1">
    <property type="nucleotide sequence ID" value="NZ_MKKK01000001.1"/>
</dbReference>
<feature type="domain" description="CzcB-like barrel-sandwich hybrid" evidence="3">
    <location>
        <begin position="73"/>
        <end position="212"/>
    </location>
</feature>
<dbReference type="PANTHER" id="PTHR30469:SF33">
    <property type="entry name" value="SLR1207 PROTEIN"/>
    <property type="match status" value="1"/>
</dbReference>
<comment type="caution">
    <text evidence="4">The sequence shown here is derived from an EMBL/GenBank/DDBJ whole genome shotgun (WGS) entry which is preliminary data.</text>
</comment>
<organism evidence="4 5">
    <name type="scientific">Acinetobacter qingfengensis</name>
    <dbReference type="NCBI Taxonomy" id="1262585"/>
    <lineage>
        <taxon>Bacteria</taxon>
        <taxon>Pseudomonadati</taxon>
        <taxon>Pseudomonadota</taxon>
        <taxon>Gammaproteobacteria</taxon>
        <taxon>Moraxellales</taxon>
        <taxon>Moraxellaceae</taxon>
        <taxon>Acinetobacter</taxon>
    </lineage>
</organism>
<sequence>MPTKIKTRPLCLAVLYSMVIFLSACQKQQPDPQNHQAQQTALEIIPEDIIQVRSGYLQQFTAFTGSIDSAQQTSIQAQITATVIQVKTDVGKTVKKGQILAILNSQDNTARLAQAQANLASAQAQAELNRSIMLRKQRLYQQGFIAQVEYLQSQVDYRTQQENVHAQQANVNIAQKAAQDTVIKSPFDGQISLKQIDIGQTIAAGQTIFEIVNPERLQIKATLSASEQQKIRIGQLIQFKIQGNSRQYQAKITRISPVSQTASRNFEFFAEPIQPLNTQSIGAFIEGQIIQDSPQQGLLIPTRAIQNLQEKPFVWVIRNQHLQKINISVLQIDAQQEQALISGLNDKDNVSLIKFNEQDQNRAVKIQS</sequence>
<dbReference type="OrthoDB" id="2110899at2"/>
<dbReference type="Gene3D" id="2.40.30.170">
    <property type="match status" value="1"/>
</dbReference>
<evidence type="ECO:0000313" key="4">
    <source>
        <dbReference type="EMBL" id="OEY98011.1"/>
    </source>
</evidence>
<dbReference type="Gene3D" id="1.10.287.470">
    <property type="entry name" value="Helix hairpin bin"/>
    <property type="match status" value="1"/>
</dbReference>
<dbReference type="GO" id="GO:1990281">
    <property type="term" value="C:efflux pump complex"/>
    <property type="evidence" value="ECO:0007669"/>
    <property type="project" value="TreeGrafter"/>
</dbReference>
<dbReference type="PANTHER" id="PTHR30469">
    <property type="entry name" value="MULTIDRUG RESISTANCE PROTEIN MDTA"/>
    <property type="match status" value="1"/>
</dbReference>
<protein>
    <submittedName>
        <fullName evidence="4">Efflux transporter periplasmic adaptor subunit</fullName>
    </submittedName>
</protein>
<dbReference type="GO" id="GO:0015562">
    <property type="term" value="F:efflux transmembrane transporter activity"/>
    <property type="evidence" value="ECO:0007669"/>
    <property type="project" value="TreeGrafter"/>
</dbReference>
<keyword evidence="5" id="KW-1185">Reference proteome</keyword>
<evidence type="ECO:0000313" key="5">
    <source>
        <dbReference type="Proteomes" id="UP000185895"/>
    </source>
</evidence>
<comment type="similarity">
    <text evidence="1">Belongs to the membrane fusion protein (MFP) (TC 8.A.1) family.</text>
</comment>
<keyword evidence="2" id="KW-0732">Signal</keyword>
<evidence type="ECO:0000259" key="3">
    <source>
        <dbReference type="Pfam" id="PF25973"/>
    </source>
</evidence>
<proteinExistence type="inferred from homology"/>
<accession>A0A1E7RFB0</accession>
<dbReference type="AlphaFoldDB" id="A0A1E7RFB0"/>
<dbReference type="SUPFAM" id="SSF111369">
    <property type="entry name" value="HlyD-like secretion proteins"/>
    <property type="match status" value="1"/>
</dbReference>
<dbReference type="InterPro" id="IPR058647">
    <property type="entry name" value="BSH_CzcB-like"/>
</dbReference>
<dbReference type="InterPro" id="IPR006143">
    <property type="entry name" value="RND_pump_MFP"/>
</dbReference>
<feature type="signal peptide" evidence="2">
    <location>
        <begin position="1"/>
        <end position="24"/>
    </location>
</feature>
<dbReference type="Gene3D" id="2.40.420.20">
    <property type="match status" value="1"/>
</dbReference>
<dbReference type="Gene3D" id="2.40.50.100">
    <property type="match status" value="1"/>
</dbReference>
<dbReference type="NCBIfam" id="TIGR01730">
    <property type="entry name" value="RND_mfp"/>
    <property type="match status" value="1"/>
</dbReference>
<dbReference type="PROSITE" id="PS51257">
    <property type="entry name" value="PROKAR_LIPOPROTEIN"/>
    <property type="match status" value="1"/>
</dbReference>
<dbReference type="EMBL" id="MKKK01000001">
    <property type="protein sequence ID" value="OEY98011.1"/>
    <property type="molecule type" value="Genomic_DNA"/>
</dbReference>
<dbReference type="Pfam" id="PF25973">
    <property type="entry name" value="BSH_CzcB"/>
    <property type="match status" value="1"/>
</dbReference>